<sequence>MSPTLQQLNDILKPVAPPQVVEGVYTDDQHARILDVLKQHGPWQSIIAQTFSSVEELVATSSGPDNDRVLNFTLDDIANAHFRGFFAQNSTCLYPELEDCFYNSRFLDLARNYWGVQHARPTMMLFNLCGPHHSGLTSHLDAVTFRGVRYENSPTWLMNVMGRSGLFTDHLVKMAQVITWWYLGENGTFTYWPDGPLGEPQRLEHPLWNKGVVVQNEAMFHRGDPVGRPDERDIEGLKHRSLLGYDADRGDWAITTDDQVIRRYRPDEMRLLVHWNAEVYTDHDELKKNMDHSDDLTHDMVFERLLADLRDRGVSVAEPSDPMHDKDFIRALIDTYAIAPTTDWATAGAV</sequence>
<evidence type="ECO:0000313" key="1">
    <source>
        <dbReference type="EMBL" id="GAA4991047.1"/>
    </source>
</evidence>
<comment type="caution">
    <text evidence="1">The sequence shown here is derived from an EMBL/GenBank/DDBJ whole genome shotgun (WGS) entry which is preliminary data.</text>
</comment>
<name>A0ABP9I904_9ACTN</name>
<protein>
    <submittedName>
        <fullName evidence="1">Uncharacterized protein</fullName>
    </submittedName>
</protein>
<reference evidence="2" key="1">
    <citation type="journal article" date="2019" name="Int. J. Syst. Evol. Microbiol.">
        <title>The Global Catalogue of Microorganisms (GCM) 10K type strain sequencing project: providing services to taxonomists for standard genome sequencing and annotation.</title>
        <authorList>
            <consortium name="The Broad Institute Genomics Platform"/>
            <consortium name="The Broad Institute Genome Sequencing Center for Infectious Disease"/>
            <person name="Wu L."/>
            <person name="Ma J."/>
        </authorList>
    </citation>
    <scope>NUCLEOTIDE SEQUENCE [LARGE SCALE GENOMIC DNA]</scope>
    <source>
        <strain evidence="2">JCM 17986</strain>
    </source>
</reference>
<keyword evidence="2" id="KW-1185">Reference proteome</keyword>
<dbReference type="EMBL" id="BAABHS010000042">
    <property type="protein sequence ID" value="GAA4991047.1"/>
    <property type="molecule type" value="Genomic_DNA"/>
</dbReference>
<dbReference type="SUPFAM" id="SSF51197">
    <property type="entry name" value="Clavaminate synthase-like"/>
    <property type="match status" value="1"/>
</dbReference>
<proteinExistence type="predicted"/>
<organism evidence="1 2">
    <name type="scientific">Yinghuangia aomiensis</name>
    <dbReference type="NCBI Taxonomy" id="676205"/>
    <lineage>
        <taxon>Bacteria</taxon>
        <taxon>Bacillati</taxon>
        <taxon>Actinomycetota</taxon>
        <taxon>Actinomycetes</taxon>
        <taxon>Kitasatosporales</taxon>
        <taxon>Streptomycetaceae</taxon>
        <taxon>Yinghuangia</taxon>
    </lineage>
</organism>
<gene>
    <name evidence="1" type="ORF">GCM10023205_73580</name>
</gene>
<dbReference type="RefSeq" id="WP_345680183.1">
    <property type="nucleotide sequence ID" value="NZ_BAABHS010000042.1"/>
</dbReference>
<evidence type="ECO:0000313" key="2">
    <source>
        <dbReference type="Proteomes" id="UP001500466"/>
    </source>
</evidence>
<dbReference type="Proteomes" id="UP001500466">
    <property type="component" value="Unassembled WGS sequence"/>
</dbReference>
<accession>A0ABP9I904</accession>